<reference evidence="3 4" key="1">
    <citation type="submission" date="2016-09" db="EMBL/GenBank/DDBJ databases">
        <title>Extensive genetic diversity and differential bi-allelic expression allows diatom success in the polar Southern Ocean.</title>
        <authorList>
            <consortium name="DOE Joint Genome Institute"/>
            <person name="Mock T."/>
            <person name="Otillar R.P."/>
            <person name="Strauss J."/>
            <person name="Dupont C."/>
            <person name="Frickenhaus S."/>
            <person name="Maumus F."/>
            <person name="Mcmullan M."/>
            <person name="Sanges R."/>
            <person name="Schmutz J."/>
            <person name="Toseland A."/>
            <person name="Valas R."/>
            <person name="Veluchamy A."/>
            <person name="Ward B.J."/>
            <person name="Allen A."/>
            <person name="Barry K."/>
            <person name="Falciatore A."/>
            <person name="Ferrante M."/>
            <person name="Fortunato A.E."/>
            <person name="Gloeckner G."/>
            <person name="Gruber A."/>
            <person name="Hipkin R."/>
            <person name="Janech M."/>
            <person name="Kroth P."/>
            <person name="Leese F."/>
            <person name="Lindquist E."/>
            <person name="Lyon B.R."/>
            <person name="Martin J."/>
            <person name="Mayer C."/>
            <person name="Parker M."/>
            <person name="Quesneville H."/>
            <person name="Raymond J."/>
            <person name="Uhlig C."/>
            <person name="Valentin K.U."/>
            <person name="Worden A.Z."/>
            <person name="Armbrust E.V."/>
            <person name="Bowler C."/>
            <person name="Green B."/>
            <person name="Moulton V."/>
            <person name="Van Oosterhout C."/>
            <person name="Grigoriev I."/>
        </authorList>
    </citation>
    <scope>NUCLEOTIDE SEQUENCE [LARGE SCALE GENOMIC DNA]</scope>
    <source>
        <strain evidence="3 4">CCMP1102</strain>
    </source>
</reference>
<dbReference type="PROSITE" id="PS50994">
    <property type="entry name" value="INTEGRASE"/>
    <property type="match status" value="1"/>
</dbReference>
<feature type="compositionally biased region" description="Basic and acidic residues" evidence="1">
    <location>
        <begin position="177"/>
        <end position="186"/>
    </location>
</feature>
<dbReference type="GO" id="GO:0015074">
    <property type="term" value="P:DNA integration"/>
    <property type="evidence" value="ECO:0007669"/>
    <property type="project" value="InterPro"/>
</dbReference>
<dbReference type="Proteomes" id="UP000095751">
    <property type="component" value="Unassembled WGS sequence"/>
</dbReference>
<dbReference type="OrthoDB" id="45693at2759"/>
<name>A0A1E7EWQ9_9STRA</name>
<feature type="region of interest" description="Disordered" evidence="1">
    <location>
        <begin position="141"/>
        <end position="186"/>
    </location>
</feature>
<feature type="compositionally biased region" description="Low complexity" evidence="1">
    <location>
        <begin position="146"/>
        <end position="157"/>
    </location>
</feature>
<feature type="domain" description="Integrase catalytic" evidence="2">
    <location>
        <begin position="3"/>
        <end position="179"/>
    </location>
</feature>
<sequence>MFMSPNPSANLKRQDEADATDMIYSDTPAINGGEKCAHILIGKKSKLTDAYKVKSGSSEDFLETLQDRVSYRGCPTGLEADNAPMYLRWKNSQYLLDISILKNIDDQLQEELKVKAKAKAHQLQEEADAYFFESNEQQTGHFNTAPSVVPVTSSSLPKRPPPTGPKRHVKPKKLRRPKSERSNSKRLQDMNVNAMNALMTTEVLPEQNLPLSTDRHQEHVTDINHPTNPRPFMLTSQQVLKNHSFVYLRENGENENPIWQEFEFPLEDKNGNWVMGEDGKPMVVIAPPPSDLVGRVFLTKPNERGEVN</sequence>
<evidence type="ECO:0000259" key="2">
    <source>
        <dbReference type="PROSITE" id="PS50994"/>
    </source>
</evidence>
<evidence type="ECO:0000313" key="3">
    <source>
        <dbReference type="EMBL" id="OEU10296.1"/>
    </source>
</evidence>
<dbReference type="KEGG" id="fcy:FRACYDRAFT_247235"/>
<organism evidence="3 4">
    <name type="scientific">Fragilariopsis cylindrus CCMP1102</name>
    <dbReference type="NCBI Taxonomy" id="635003"/>
    <lineage>
        <taxon>Eukaryota</taxon>
        <taxon>Sar</taxon>
        <taxon>Stramenopiles</taxon>
        <taxon>Ochrophyta</taxon>
        <taxon>Bacillariophyta</taxon>
        <taxon>Bacillariophyceae</taxon>
        <taxon>Bacillariophycidae</taxon>
        <taxon>Bacillariales</taxon>
        <taxon>Bacillariaceae</taxon>
        <taxon>Fragilariopsis</taxon>
    </lineage>
</organism>
<feature type="compositionally biased region" description="Basic residues" evidence="1">
    <location>
        <begin position="165"/>
        <end position="176"/>
    </location>
</feature>
<dbReference type="InterPro" id="IPR001584">
    <property type="entry name" value="Integrase_cat-core"/>
</dbReference>
<keyword evidence="4" id="KW-1185">Reference proteome</keyword>
<dbReference type="InParanoid" id="A0A1E7EWQ9"/>
<evidence type="ECO:0000313" key="4">
    <source>
        <dbReference type="Proteomes" id="UP000095751"/>
    </source>
</evidence>
<proteinExistence type="predicted"/>
<dbReference type="EMBL" id="KV784372">
    <property type="protein sequence ID" value="OEU10296.1"/>
    <property type="molecule type" value="Genomic_DNA"/>
</dbReference>
<protein>
    <recommendedName>
        <fullName evidence="2">Integrase catalytic domain-containing protein</fullName>
    </recommendedName>
</protein>
<evidence type="ECO:0000256" key="1">
    <source>
        <dbReference type="SAM" id="MobiDB-lite"/>
    </source>
</evidence>
<gene>
    <name evidence="3" type="ORF">FRACYDRAFT_247235</name>
</gene>
<dbReference type="AlphaFoldDB" id="A0A1E7EWQ9"/>
<accession>A0A1E7EWQ9</accession>